<feature type="transmembrane region" description="Helical" evidence="9">
    <location>
        <begin position="169"/>
        <end position="190"/>
    </location>
</feature>
<keyword evidence="7 9" id="KW-1133">Transmembrane helix</keyword>
<keyword evidence="12" id="KW-1185">Reference proteome</keyword>
<keyword evidence="4 9" id="KW-1003">Cell membrane</keyword>
<dbReference type="InterPro" id="IPR047817">
    <property type="entry name" value="ABC2_TM_bact-type"/>
</dbReference>
<dbReference type="InterPro" id="IPR000412">
    <property type="entry name" value="ABC_2_transport"/>
</dbReference>
<evidence type="ECO:0000256" key="5">
    <source>
        <dbReference type="ARBA" id="ARBA00022519"/>
    </source>
</evidence>
<comment type="caution">
    <text evidence="11">The sequence shown here is derived from an EMBL/GenBank/DDBJ whole genome shotgun (WGS) entry which is preliminary data.</text>
</comment>
<feature type="domain" description="ABC transmembrane type-2" evidence="10">
    <location>
        <begin position="28"/>
        <end position="246"/>
    </location>
</feature>
<proteinExistence type="inferred from homology"/>
<dbReference type="RefSeq" id="WP_066732935.1">
    <property type="nucleotide sequence ID" value="NZ_JAJCIQ010000014.1"/>
</dbReference>
<dbReference type="PANTHER" id="PTHR30413">
    <property type="entry name" value="INNER MEMBRANE TRANSPORT PERMEASE"/>
    <property type="match status" value="1"/>
</dbReference>
<evidence type="ECO:0000256" key="2">
    <source>
        <dbReference type="ARBA" id="ARBA00007783"/>
    </source>
</evidence>
<evidence type="ECO:0000313" key="12">
    <source>
        <dbReference type="Proteomes" id="UP001299546"/>
    </source>
</evidence>
<keyword evidence="8 9" id="KW-0472">Membrane</keyword>
<feature type="transmembrane region" description="Helical" evidence="9">
    <location>
        <begin position="99"/>
        <end position="125"/>
    </location>
</feature>
<keyword evidence="3 9" id="KW-0813">Transport</keyword>
<dbReference type="EMBL" id="JAJCIS010000014">
    <property type="protein sequence ID" value="MCB7388733.1"/>
    <property type="molecule type" value="Genomic_DNA"/>
</dbReference>
<dbReference type="PROSITE" id="PS51012">
    <property type="entry name" value="ABC_TM2"/>
    <property type="match status" value="1"/>
</dbReference>
<feature type="transmembrane region" description="Helical" evidence="9">
    <location>
        <begin position="224"/>
        <end position="243"/>
    </location>
</feature>
<evidence type="ECO:0000259" key="10">
    <source>
        <dbReference type="PROSITE" id="PS51012"/>
    </source>
</evidence>
<dbReference type="InterPro" id="IPR013525">
    <property type="entry name" value="ABC2_TM"/>
</dbReference>
<accession>A0ABS8DJW9</accession>
<evidence type="ECO:0000256" key="4">
    <source>
        <dbReference type="ARBA" id="ARBA00022475"/>
    </source>
</evidence>
<evidence type="ECO:0000256" key="6">
    <source>
        <dbReference type="ARBA" id="ARBA00022692"/>
    </source>
</evidence>
<comment type="caution">
    <text evidence="9">Lacks conserved residue(s) required for the propagation of feature annotation.</text>
</comment>
<dbReference type="PIRSF" id="PIRSF006648">
    <property type="entry name" value="DrrB"/>
    <property type="match status" value="1"/>
</dbReference>
<evidence type="ECO:0000256" key="9">
    <source>
        <dbReference type="RuleBase" id="RU361157"/>
    </source>
</evidence>
<gene>
    <name evidence="11" type="ORF">LIZ65_15700</name>
</gene>
<dbReference type="PANTHER" id="PTHR30413:SF8">
    <property type="entry name" value="TRANSPORT PERMEASE PROTEIN"/>
    <property type="match status" value="1"/>
</dbReference>
<reference evidence="11 12" key="1">
    <citation type="submission" date="2021-10" db="EMBL/GenBank/DDBJ databases">
        <title>Collection of gut derived symbiotic bacterial strains cultured from healthy donors.</title>
        <authorList>
            <person name="Lin H."/>
            <person name="Littmann E."/>
            <person name="Kohout C."/>
            <person name="Pamer E.G."/>
        </authorList>
    </citation>
    <scope>NUCLEOTIDE SEQUENCE [LARGE SCALE GENOMIC DNA]</scope>
    <source>
        <strain evidence="11 12">DFI.1.165</strain>
    </source>
</reference>
<organism evidence="11 12">
    <name type="scientific">Bariatricus massiliensis</name>
    <dbReference type="NCBI Taxonomy" id="1745713"/>
    <lineage>
        <taxon>Bacteria</taxon>
        <taxon>Bacillati</taxon>
        <taxon>Bacillota</taxon>
        <taxon>Clostridia</taxon>
        <taxon>Lachnospirales</taxon>
        <taxon>Lachnospiraceae</taxon>
        <taxon>Bariatricus</taxon>
    </lineage>
</organism>
<evidence type="ECO:0000256" key="7">
    <source>
        <dbReference type="ARBA" id="ARBA00022989"/>
    </source>
</evidence>
<feature type="transmembrane region" description="Helical" evidence="9">
    <location>
        <begin position="27"/>
        <end position="47"/>
    </location>
</feature>
<evidence type="ECO:0000313" key="11">
    <source>
        <dbReference type="EMBL" id="MCB7388733.1"/>
    </source>
</evidence>
<evidence type="ECO:0000256" key="3">
    <source>
        <dbReference type="ARBA" id="ARBA00022448"/>
    </source>
</evidence>
<sequence length="254" mass="28990">MGTEMKYGPLLYELVLRDIKIKYRRSVLGVFWTVLNPLLMMMILYVVFSKLFRFEIDNYAIYILSGQVLFNYYQMATTDAMMAILGNASLIKKIYLPKYILVLAKIMSGAVNLAASFAALMIVIVATGGKITLIFFLAALPLICLILYAMGVGLILASYTVRFRDIQHLYSVFCMGLFYLTPVIYPFSILPDYMKRVIYYNPLTRMLDTFRTIVMENQFPAAEDLVFCLVSAAIAVLAGGLIFRRRQKKFILEL</sequence>
<evidence type="ECO:0000256" key="8">
    <source>
        <dbReference type="ARBA" id="ARBA00023136"/>
    </source>
</evidence>
<dbReference type="Pfam" id="PF01061">
    <property type="entry name" value="ABC2_membrane"/>
    <property type="match status" value="1"/>
</dbReference>
<keyword evidence="5" id="KW-0997">Cell inner membrane</keyword>
<keyword evidence="6 9" id="KW-0812">Transmembrane</keyword>
<dbReference type="Proteomes" id="UP001299546">
    <property type="component" value="Unassembled WGS sequence"/>
</dbReference>
<protein>
    <recommendedName>
        <fullName evidence="9">Transport permease protein</fullName>
    </recommendedName>
</protein>
<name>A0ABS8DJW9_9FIRM</name>
<evidence type="ECO:0000256" key="1">
    <source>
        <dbReference type="ARBA" id="ARBA00004429"/>
    </source>
</evidence>
<comment type="similarity">
    <text evidence="2 9">Belongs to the ABC-2 integral membrane protein family.</text>
</comment>
<comment type="subcellular location">
    <subcellularLocation>
        <location evidence="1">Cell inner membrane</location>
        <topology evidence="1">Multi-pass membrane protein</topology>
    </subcellularLocation>
    <subcellularLocation>
        <location evidence="9">Cell membrane</location>
        <topology evidence="9">Multi-pass membrane protein</topology>
    </subcellularLocation>
</comment>
<feature type="transmembrane region" description="Helical" evidence="9">
    <location>
        <begin position="131"/>
        <end position="157"/>
    </location>
</feature>
<dbReference type="PRINTS" id="PR00164">
    <property type="entry name" value="ABC2TRNSPORT"/>
</dbReference>